<sequence length="250" mass="27167">MPDITPAAHDVALDLRDLTRRFPDGDTRITALDRVDLRLPRGSIAAITGPSGSGKSTLLAVAGTLLRPDSGSVHLNIDGDPVEVTGLSRARLAAIRLTHIGFVFQQPNLIPSLTATEQLEAVARLTSSTSWRPARARRIRERAHELLDAVGLSEHAGRLPGQMSGGQRQRVNIARALMNRPDVLLVDEPTSALDSERGAAIIDLIVELTRERNTGTLLVTHDLTHLDHMDNTYEMVDGRLSIKNPSRPTS</sequence>
<dbReference type="Pfam" id="PF00005">
    <property type="entry name" value="ABC_tran"/>
    <property type="match status" value="1"/>
</dbReference>
<dbReference type="GO" id="GO:0005524">
    <property type="term" value="F:ATP binding"/>
    <property type="evidence" value="ECO:0007669"/>
    <property type="project" value="UniProtKB-KW"/>
</dbReference>
<keyword evidence="2" id="KW-0547">Nucleotide-binding</keyword>
<dbReference type="EMBL" id="CP001802">
    <property type="protein sequence ID" value="ACY22096.1"/>
    <property type="molecule type" value="Genomic_DNA"/>
</dbReference>
<reference evidence="5 6" key="2">
    <citation type="journal article" date="2010" name="Stand. Genomic Sci.">
        <title>Complete genome sequence of Gordonia bronchialis type strain (3410).</title>
        <authorList>
            <person name="Ivanova N."/>
            <person name="Sikorski J."/>
            <person name="Jando M."/>
            <person name="Lapidus A."/>
            <person name="Nolan M."/>
            <person name="Lucas S."/>
            <person name="Del Rio T.G."/>
            <person name="Tice H."/>
            <person name="Copeland A."/>
            <person name="Cheng J.F."/>
            <person name="Chen F."/>
            <person name="Bruce D."/>
            <person name="Goodwin L."/>
            <person name="Pitluck S."/>
            <person name="Mavromatis K."/>
            <person name="Ovchinnikova G."/>
            <person name="Pati A."/>
            <person name="Chen A."/>
            <person name="Palaniappan K."/>
            <person name="Land M."/>
            <person name="Hauser L."/>
            <person name="Chang Y.J."/>
            <person name="Jeffries C.D."/>
            <person name="Chain P."/>
            <person name="Saunders E."/>
            <person name="Han C."/>
            <person name="Detter J.C."/>
            <person name="Brettin T."/>
            <person name="Rohde M."/>
            <person name="Goker M."/>
            <person name="Bristow J."/>
            <person name="Eisen J.A."/>
            <person name="Markowitz V."/>
            <person name="Hugenholtz P."/>
            <person name="Klenk H.P."/>
            <person name="Kyrpides N.C."/>
        </authorList>
    </citation>
    <scope>NUCLEOTIDE SEQUENCE [LARGE SCALE GENOMIC DNA]</scope>
    <source>
        <strain evidence="6">ATCC 25592 / DSM 43247 / BCRC 13721 / JCM 3198 / KCTC 3076 / NBRC 16047 / NCTC 10667</strain>
    </source>
</reference>
<dbReference type="SMART" id="SM00382">
    <property type="entry name" value="AAA"/>
    <property type="match status" value="1"/>
</dbReference>
<dbReference type="AlphaFoldDB" id="D0L9T1"/>
<dbReference type="InterPro" id="IPR017911">
    <property type="entry name" value="MacB-like_ATP-bd"/>
</dbReference>
<evidence type="ECO:0000256" key="2">
    <source>
        <dbReference type="ARBA" id="ARBA00022741"/>
    </source>
</evidence>
<dbReference type="GO" id="GO:0005886">
    <property type="term" value="C:plasma membrane"/>
    <property type="evidence" value="ECO:0007669"/>
    <property type="project" value="TreeGrafter"/>
</dbReference>
<dbReference type="PANTHER" id="PTHR24220:SF685">
    <property type="entry name" value="ABC TRANSPORTER RELATED"/>
    <property type="match status" value="1"/>
</dbReference>
<protein>
    <submittedName>
        <fullName evidence="5">ABC transporter related protein</fullName>
    </submittedName>
</protein>
<keyword evidence="1" id="KW-0813">Transport</keyword>
<dbReference type="eggNOG" id="COG1136">
    <property type="taxonomic scope" value="Bacteria"/>
</dbReference>
<evidence type="ECO:0000256" key="3">
    <source>
        <dbReference type="ARBA" id="ARBA00022840"/>
    </source>
</evidence>
<dbReference type="HOGENOM" id="CLU_000604_1_22_11"/>
<dbReference type="InterPro" id="IPR003439">
    <property type="entry name" value="ABC_transporter-like_ATP-bd"/>
</dbReference>
<reference evidence="6" key="1">
    <citation type="submission" date="2009-10" db="EMBL/GenBank/DDBJ databases">
        <title>The complete chromosome of Gordonia bronchialis DSM 43247.</title>
        <authorList>
            <consortium name="US DOE Joint Genome Institute (JGI-PGF)"/>
            <person name="Lucas S."/>
            <person name="Copeland A."/>
            <person name="Lapidus A."/>
            <person name="Glavina del Rio T."/>
            <person name="Dalin E."/>
            <person name="Tice H."/>
            <person name="Bruce D."/>
            <person name="Goodwin L."/>
            <person name="Pitluck S."/>
            <person name="Kyrpides N."/>
            <person name="Mavromatis K."/>
            <person name="Ivanova N."/>
            <person name="Ovchinnikova G."/>
            <person name="Saunders E."/>
            <person name="Brettin T."/>
            <person name="Detter J.C."/>
            <person name="Han C."/>
            <person name="Larimer F."/>
            <person name="Land M."/>
            <person name="Hauser L."/>
            <person name="Markowitz V."/>
            <person name="Cheng J.-F."/>
            <person name="Hugenholtz P."/>
            <person name="Woyke T."/>
            <person name="Wu D."/>
            <person name="Jando M."/>
            <person name="Schneider S."/>
            <person name="Goeker M."/>
            <person name="Klenk H.-P."/>
            <person name="Eisen J.A."/>
        </authorList>
    </citation>
    <scope>NUCLEOTIDE SEQUENCE [LARGE SCALE GENOMIC DNA]</scope>
    <source>
        <strain evidence="6">ATCC 25592 / DSM 43247 / BCRC 13721 / JCM 3198 / KCTC 3076 / NBRC 16047 / NCTC 10667</strain>
    </source>
</reference>
<dbReference type="Proteomes" id="UP000001219">
    <property type="component" value="Chromosome"/>
</dbReference>
<evidence type="ECO:0000313" key="5">
    <source>
        <dbReference type="EMBL" id="ACY22096.1"/>
    </source>
</evidence>
<gene>
    <name evidence="5" type="ordered locus">Gbro_2884</name>
</gene>
<dbReference type="Gene3D" id="3.40.50.300">
    <property type="entry name" value="P-loop containing nucleotide triphosphate hydrolases"/>
    <property type="match status" value="1"/>
</dbReference>
<dbReference type="InterPro" id="IPR027417">
    <property type="entry name" value="P-loop_NTPase"/>
</dbReference>
<dbReference type="SUPFAM" id="SSF52540">
    <property type="entry name" value="P-loop containing nucleoside triphosphate hydrolases"/>
    <property type="match status" value="1"/>
</dbReference>
<dbReference type="InterPro" id="IPR003593">
    <property type="entry name" value="AAA+_ATPase"/>
</dbReference>
<name>D0L9T1_GORB4</name>
<dbReference type="GO" id="GO:0016887">
    <property type="term" value="F:ATP hydrolysis activity"/>
    <property type="evidence" value="ECO:0007669"/>
    <property type="project" value="InterPro"/>
</dbReference>
<organism evidence="5 6">
    <name type="scientific">Gordonia bronchialis (strain ATCC 25592 / DSM 43247 / BCRC 13721 / JCM 3198 / KCTC 3076 / NBRC 16047 / NCTC 10667)</name>
    <name type="common">Rhodococcus bronchialis</name>
    <dbReference type="NCBI Taxonomy" id="526226"/>
    <lineage>
        <taxon>Bacteria</taxon>
        <taxon>Bacillati</taxon>
        <taxon>Actinomycetota</taxon>
        <taxon>Actinomycetes</taxon>
        <taxon>Mycobacteriales</taxon>
        <taxon>Gordoniaceae</taxon>
        <taxon>Gordonia</taxon>
    </lineage>
</organism>
<evidence type="ECO:0000313" key="6">
    <source>
        <dbReference type="Proteomes" id="UP000001219"/>
    </source>
</evidence>
<keyword evidence="6" id="KW-1185">Reference proteome</keyword>
<proteinExistence type="predicted"/>
<dbReference type="InterPro" id="IPR017871">
    <property type="entry name" value="ABC_transporter-like_CS"/>
</dbReference>
<dbReference type="CDD" id="cd03255">
    <property type="entry name" value="ABC_MJ0796_LolCDE_FtsE"/>
    <property type="match status" value="1"/>
</dbReference>
<dbReference type="OrthoDB" id="9802264at2"/>
<feature type="domain" description="ABC transporter" evidence="4">
    <location>
        <begin position="13"/>
        <end position="250"/>
    </location>
</feature>
<dbReference type="PROSITE" id="PS00211">
    <property type="entry name" value="ABC_TRANSPORTER_1"/>
    <property type="match status" value="1"/>
</dbReference>
<evidence type="ECO:0000256" key="1">
    <source>
        <dbReference type="ARBA" id="ARBA00022448"/>
    </source>
</evidence>
<dbReference type="GO" id="GO:0022857">
    <property type="term" value="F:transmembrane transporter activity"/>
    <property type="evidence" value="ECO:0007669"/>
    <property type="project" value="TreeGrafter"/>
</dbReference>
<dbReference type="PANTHER" id="PTHR24220">
    <property type="entry name" value="IMPORT ATP-BINDING PROTEIN"/>
    <property type="match status" value="1"/>
</dbReference>
<keyword evidence="3" id="KW-0067">ATP-binding</keyword>
<dbReference type="KEGG" id="gbr:Gbro_2884"/>
<evidence type="ECO:0000259" key="4">
    <source>
        <dbReference type="PROSITE" id="PS50893"/>
    </source>
</evidence>
<dbReference type="STRING" id="526226.Gbro_2884"/>
<dbReference type="PROSITE" id="PS50893">
    <property type="entry name" value="ABC_TRANSPORTER_2"/>
    <property type="match status" value="1"/>
</dbReference>
<accession>D0L9T1</accession>
<dbReference type="InterPro" id="IPR015854">
    <property type="entry name" value="ABC_transpr_LolD-like"/>
</dbReference>